<gene>
    <name evidence="2" type="ORF">BD626DRAFT_571757</name>
</gene>
<dbReference type="AlphaFoldDB" id="A0A550C6B8"/>
<organism evidence="2 3">
    <name type="scientific">Schizophyllum amplum</name>
    <dbReference type="NCBI Taxonomy" id="97359"/>
    <lineage>
        <taxon>Eukaryota</taxon>
        <taxon>Fungi</taxon>
        <taxon>Dikarya</taxon>
        <taxon>Basidiomycota</taxon>
        <taxon>Agaricomycotina</taxon>
        <taxon>Agaricomycetes</taxon>
        <taxon>Agaricomycetidae</taxon>
        <taxon>Agaricales</taxon>
        <taxon>Schizophyllaceae</taxon>
        <taxon>Schizophyllum</taxon>
    </lineage>
</organism>
<sequence length="936" mass="101301">MTEETAAMSGSSPTATKGAASLGATAVRTRNAPTIITVPSNARRVRMKPPPAPSGGLPTPRKTPTPSAAKKTRGRPRGSTSKPKTEHDARIASVLATPDTASSAPTNSGVASERASASASTKRANPRKRKAELSPADVAPRKKRAGRPAKLQLAKPPDVPDESQWLPPKLGATRKIPNELDDLPMDKGVQPRIWAANKSDLYAVLPELFGTKPTGTPISSTVDYMPVIVLDDESVQVSVDRAHPLYAELSISRKFVTNQLLHCVIRPLLRLMRFPLWLPLSPPSHVAETEHFAASADAMEIDRNAASNLADAASDRAKRVNDLPSALRDESAGLDEEHVDSAAALDGTNDRKAWHDDIPPSASDTPIPSACISDSIPPFVFEPQFPPSSLQLMTSPSLVDSPPVNSIPPPVSTTPPSVDPTPPSVGSAPPFVEPSSASRVLQPGVQIPDGCPPDIAALLTAWKHQYPVLLVASRAYLASTWHVRVPEKYEYCFLGLFHVIVAEEELVRGSTGAPVTNVDLKGRVTAEMRWRTTLRWSGGGEHFLDRDDDLSCPWWAPSRTPQLPTPAATPPTSVCGLTTTSVPPPSVQAQILPLNDAGDGGEPPSGSMAAAARTLHTYLPPTAIADFPVDRDIVMSDAPSLVKQEVDLHPLALGDDVGPLNESLTHSPQRQPLASPITASPGMVLSALRQTCVAWVVELQTAGQEELEEGEIDEGASSRWTAASAMVGYALRIDEVRDPRDTLPLVLPVSIYPNTVRALMAEAEDGMRILQVRERRCNRVQTALAHDNSEKASRTFQAPSKDIRMSDPTSTSAVNEDADRLVLATHIFTCNYPPLQKDASRLLVDLQRYADLRRVKVPDTIFRCELLVPPPLDTPTAGEELAPADRHLSRRLVDYLVDRAYEYADEDCTITECFVRRSWRRQRKLPELLDATKEPV</sequence>
<feature type="compositionally biased region" description="Polar residues" evidence="1">
    <location>
        <begin position="31"/>
        <end position="40"/>
    </location>
</feature>
<evidence type="ECO:0000256" key="1">
    <source>
        <dbReference type="SAM" id="MobiDB-lite"/>
    </source>
</evidence>
<comment type="caution">
    <text evidence="2">The sequence shown here is derived from an EMBL/GenBank/DDBJ whole genome shotgun (WGS) entry which is preliminary data.</text>
</comment>
<feature type="region of interest" description="Disordered" evidence="1">
    <location>
        <begin position="1"/>
        <end position="170"/>
    </location>
</feature>
<evidence type="ECO:0000313" key="3">
    <source>
        <dbReference type="Proteomes" id="UP000320762"/>
    </source>
</evidence>
<feature type="compositionally biased region" description="Basic and acidic residues" evidence="1">
    <location>
        <begin position="348"/>
        <end position="358"/>
    </location>
</feature>
<protein>
    <submittedName>
        <fullName evidence="2">Uncharacterized protein</fullName>
    </submittedName>
</protein>
<keyword evidence="3" id="KW-1185">Reference proteome</keyword>
<name>A0A550C6B8_9AGAR</name>
<dbReference type="EMBL" id="VDMD01000022">
    <property type="protein sequence ID" value="TRM60335.1"/>
    <property type="molecule type" value="Genomic_DNA"/>
</dbReference>
<feature type="region of interest" description="Disordered" evidence="1">
    <location>
        <begin position="396"/>
        <end position="435"/>
    </location>
</feature>
<proteinExistence type="predicted"/>
<dbReference type="OrthoDB" id="2678679at2759"/>
<feature type="region of interest" description="Disordered" evidence="1">
    <location>
        <begin position="343"/>
        <end position="365"/>
    </location>
</feature>
<reference evidence="2 3" key="1">
    <citation type="journal article" date="2019" name="New Phytol.">
        <title>Comparative genomics reveals unique wood-decay strategies and fruiting body development in the Schizophyllaceae.</title>
        <authorList>
            <person name="Almasi E."/>
            <person name="Sahu N."/>
            <person name="Krizsan K."/>
            <person name="Balint B."/>
            <person name="Kovacs G.M."/>
            <person name="Kiss B."/>
            <person name="Cseklye J."/>
            <person name="Drula E."/>
            <person name="Henrissat B."/>
            <person name="Nagy I."/>
            <person name="Chovatia M."/>
            <person name="Adam C."/>
            <person name="LaButti K."/>
            <person name="Lipzen A."/>
            <person name="Riley R."/>
            <person name="Grigoriev I.V."/>
            <person name="Nagy L.G."/>
        </authorList>
    </citation>
    <scope>NUCLEOTIDE SEQUENCE [LARGE SCALE GENOMIC DNA]</scope>
    <source>
        <strain evidence="2 3">NL-1724</strain>
    </source>
</reference>
<evidence type="ECO:0000313" key="2">
    <source>
        <dbReference type="EMBL" id="TRM60335.1"/>
    </source>
</evidence>
<feature type="region of interest" description="Disordered" evidence="1">
    <location>
        <begin position="788"/>
        <end position="812"/>
    </location>
</feature>
<feature type="compositionally biased region" description="Pro residues" evidence="1">
    <location>
        <begin position="405"/>
        <end position="423"/>
    </location>
</feature>
<feature type="compositionally biased region" description="Polar residues" evidence="1">
    <location>
        <begin position="99"/>
        <end position="123"/>
    </location>
</feature>
<dbReference type="Proteomes" id="UP000320762">
    <property type="component" value="Unassembled WGS sequence"/>
</dbReference>
<accession>A0A550C6B8</accession>